<dbReference type="SUPFAM" id="SSF52540">
    <property type="entry name" value="P-loop containing nucleoside triphosphate hydrolases"/>
    <property type="match status" value="1"/>
</dbReference>
<dbReference type="EMBL" id="JBHSHE010000026">
    <property type="protein sequence ID" value="MFC4715849.1"/>
    <property type="molecule type" value="Genomic_DNA"/>
</dbReference>
<evidence type="ECO:0000313" key="1">
    <source>
        <dbReference type="EMBL" id="MFC4715849.1"/>
    </source>
</evidence>
<dbReference type="Gene3D" id="3.40.50.300">
    <property type="entry name" value="P-loop containing nucleotide triphosphate hydrolases"/>
    <property type="match status" value="1"/>
</dbReference>
<proteinExistence type="predicted"/>
<organism evidence="1 2">
    <name type="scientific">Glutamicibacter bergerei</name>
    <dbReference type="NCBI Taxonomy" id="256702"/>
    <lineage>
        <taxon>Bacteria</taxon>
        <taxon>Bacillati</taxon>
        <taxon>Actinomycetota</taxon>
        <taxon>Actinomycetes</taxon>
        <taxon>Micrococcales</taxon>
        <taxon>Micrococcaceae</taxon>
        <taxon>Glutamicibacter</taxon>
    </lineage>
</organism>
<name>A0ABV9ML26_9MICC</name>
<keyword evidence="2" id="KW-1185">Reference proteome</keyword>
<protein>
    <recommendedName>
        <fullName evidence="3">CobQ/CobB/MinD/ParA nucleotide binding domain-containing protein</fullName>
    </recommendedName>
</protein>
<dbReference type="Proteomes" id="UP001595884">
    <property type="component" value="Unassembled WGS sequence"/>
</dbReference>
<evidence type="ECO:0008006" key="3">
    <source>
        <dbReference type="Google" id="ProtNLM"/>
    </source>
</evidence>
<reference evidence="2" key="1">
    <citation type="journal article" date="2019" name="Int. J. Syst. Evol. Microbiol.">
        <title>The Global Catalogue of Microorganisms (GCM) 10K type strain sequencing project: providing services to taxonomists for standard genome sequencing and annotation.</title>
        <authorList>
            <consortium name="The Broad Institute Genomics Platform"/>
            <consortium name="The Broad Institute Genome Sequencing Center for Infectious Disease"/>
            <person name="Wu L."/>
            <person name="Ma J."/>
        </authorList>
    </citation>
    <scope>NUCLEOTIDE SEQUENCE [LARGE SCALE GENOMIC DNA]</scope>
    <source>
        <strain evidence="2">CGMCC 1.12849</strain>
    </source>
</reference>
<accession>A0ABV9ML26</accession>
<evidence type="ECO:0000313" key="2">
    <source>
        <dbReference type="Proteomes" id="UP001595884"/>
    </source>
</evidence>
<comment type="caution">
    <text evidence="1">The sequence shown here is derived from an EMBL/GenBank/DDBJ whole genome shotgun (WGS) entry which is preliminary data.</text>
</comment>
<sequence>MNWLSFPGIGIPQVPSDSRFVATEQTLQDQKLVLVKPEREQAEELVCTLVSNDVRLIESCALIALSAAVRIHQCAELKDLPAAGHGPVLWGADMADDALDFPGLCDVILGFEEDDQQLWSVASRIPRARVAILPSAHHWLGEYLGLWGMRSGQAHCLSLASLAGGVGTSTLAALIAHAGTLSGQKSLLIDLDPHSTGLWPRLTLDPPTGIGWEELRSSGGALAPHQLVDTLPYLQDTAVLTWSPNASCAGVDEQLVVRLLAAARQGFDLLVVDTGRALHPQHAVIEQFIDHEVLTCDDSSKPPITSHIVCGPRNLRNSIPASSAYLGHFLSLPKITRVLQRGALFDVLRSRKVRQNIADLRLLPQKEATET</sequence>
<dbReference type="InterPro" id="IPR027417">
    <property type="entry name" value="P-loop_NTPase"/>
</dbReference>
<gene>
    <name evidence="1" type="ORF">ACFO7V_06810</name>
</gene>